<accession>A0AA39NI08</accession>
<organism evidence="1 2">
    <name type="scientific">Armillaria tabescens</name>
    <name type="common">Ringless honey mushroom</name>
    <name type="synonym">Agaricus tabescens</name>
    <dbReference type="NCBI Taxonomy" id="1929756"/>
    <lineage>
        <taxon>Eukaryota</taxon>
        <taxon>Fungi</taxon>
        <taxon>Dikarya</taxon>
        <taxon>Basidiomycota</taxon>
        <taxon>Agaricomycotina</taxon>
        <taxon>Agaricomycetes</taxon>
        <taxon>Agaricomycetidae</taxon>
        <taxon>Agaricales</taxon>
        <taxon>Marasmiineae</taxon>
        <taxon>Physalacriaceae</taxon>
        <taxon>Desarmillaria</taxon>
    </lineage>
</organism>
<dbReference type="Proteomes" id="UP001175211">
    <property type="component" value="Unassembled WGS sequence"/>
</dbReference>
<proteinExistence type="predicted"/>
<dbReference type="RefSeq" id="XP_060336819.1">
    <property type="nucleotide sequence ID" value="XM_060483530.1"/>
</dbReference>
<protein>
    <submittedName>
        <fullName evidence="1">Uncharacterized protein</fullName>
    </submittedName>
</protein>
<comment type="caution">
    <text evidence="1">The sequence shown here is derived from an EMBL/GenBank/DDBJ whole genome shotgun (WGS) entry which is preliminary data.</text>
</comment>
<gene>
    <name evidence="1" type="ORF">EV420DRAFT_805236</name>
</gene>
<keyword evidence="2" id="KW-1185">Reference proteome</keyword>
<evidence type="ECO:0000313" key="1">
    <source>
        <dbReference type="EMBL" id="KAK0465992.1"/>
    </source>
</evidence>
<name>A0AA39NI08_ARMTA</name>
<reference evidence="1" key="1">
    <citation type="submission" date="2023-06" db="EMBL/GenBank/DDBJ databases">
        <authorList>
            <consortium name="Lawrence Berkeley National Laboratory"/>
            <person name="Ahrendt S."/>
            <person name="Sahu N."/>
            <person name="Indic B."/>
            <person name="Wong-Bajracharya J."/>
            <person name="Merenyi Z."/>
            <person name="Ke H.-M."/>
            <person name="Monk M."/>
            <person name="Kocsube S."/>
            <person name="Drula E."/>
            <person name="Lipzen A."/>
            <person name="Balint B."/>
            <person name="Henrissat B."/>
            <person name="Andreopoulos B."/>
            <person name="Martin F.M."/>
            <person name="Harder C.B."/>
            <person name="Rigling D."/>
            <person name="Ford K.L."/>
            <person name="Foster G.D."/>
            <person name="Pangilinan J."/>
            <person name="Papanicolaou A."/>
            <person name="Barry K."/>
            <person name="LaButti K."/>
            <person name="Viragh M."/>
            <person name="Koriabine M."/>
            <person name="Yan M."/>
            <person name="Riley R."/>
            <person name="Champramary S."/>
            <person name="Plett K.L."/>
            <person name="Tsai I.J."/>
            <person name="Slot J."/>
            <person name="Sipos G."/>
            <person name="Plett J."/>
            <person name="Nagy L.G."/>
            <person name="Grigoriev I.V."/>
        </authorList>
    </citation>
    <scope>NUCLEOTIDE SEQUENCE</scope>
    <source>
        <strain evidence="1">CCBAS 213</strain>
    </source>
</reference>
<evidence type="ECO:0000313" key="2">
    <source>
        <dbReference type="Proteomes" id="UP001175211"/>
    </source>
</evidence>
<dbReference type="GeneID" id="85367078"/>
<dbReference type="AlphaFoldDB" id="A0AA39NI08"/>
<sequence>MKVSYVFRKQWFICLLKSIFFTLCAPLVISHDFLSSPYLPPWSCEMIYRLCGSVNLSVPRQTIQISCPFSRNATWLHACFLAI</sequence>
<dbReference type="EMBL" id="JAUEPS010000004">
    <property type="protein sequence ID" value="KAK0465992.1"/>
    <property type="molecule type" value="Genomic_DNA"/>
</dbReference>